<proteinExistence type="predicted"/>
<dbReference type="Proteomes" id="UP000799421">
    <property type="component" value="Unassembled WGS sequence"/>
</dbReference>
<dbReference type="Pfam" id="PF03060">
    <property type="entry name" value="NMO"/>
    <property type="match status" value="1"/>
</dbReference>
<dbReference type="PANTHER" id="PTHR32332:SF34">
    <property type="entry name" value="2-NITROPROPANE DIOXYGENASE FAMILY, PUTATIVE-RELATED"/>
    <property type="match status" value="1"/>
</dbReference>
<dbReference type="InterPro" id="IPR013785">
    <property type="entry name" value="Aldolase_TIM"/>
</dbReference>
<keyword evidence="3" id="KW-0560">Oxidoreductase</keyword>
<evidence type="ECO:0000313" key="5">
    <source>
        <dbReference type="Proteomes" id="UP000799421"/>
    </source>
</evidence>
<dbReference type="Gene3D" id="3.20.20.70">
    <property type="entry name" value="Aldolase class I"/>
    <property type="match status" value="1"/>
</dbReference>
<keyword evidence="5" id="KW-1185">Reference proteome</keyword>
<dbReference type="OrthoDB" id="2349068at2759"/>
<dbReference type="CDD" id="cd04730">
    <property type="entry name" value="NPD_like"/>
    <property type="match status" value="1"/>
</dbReference>
<protein>
    <submittedName>
        <fullName evidence="4">Inosine monophosphate dehydrogenase</fullName>
    </submittedName>
</protein>
<reference evidence="4" key="1">
    <citation type="journal article" date="2020" name="Stud. Mycol.">
        <title>101 Dothideomycetes genomes: a test case for predicting lifestyles and emergence of pathogens.</title>
        <authorList>
            <person name="Haridas S."/>
            <person name="Albert R."/>
            <person name="Binder M."/>
            <person name="Bloem J."/>
            <person name="Labutti K."/>
            <person name="Salamov A."/>
            <person name="Andreopoulos B."/>
            <person name="Baker S."/>
            <person name="Barry K."/>
            <person name="Bills G."/>
            <person name="Bluhm B."/>
            <person name="Cannon C."/>
            <person name="Castanera R."/>
            <person name="Culley D."/>
            <person name="Daum C."/>
            <person name="Ezra D."/>
            <person name="Gonzalez J."/>
            <person name="Henrissat B."/>
            <person name="Kuo A."/>
            <person name="Liang C."/>
            <person name="Lipzen A."/>
            <person name="Lutzoni F."/>
            <person name="Magnuson J."/>
            <person name="Mondo S."/>
            <person name="Nolan M."/>
            <person name="Ohm R."/>
            <person name="Pangilinan J."/>
            <person name="Park H.-J."/>
            <person name="Ramirez L."/>
            <person name="Alfaro M."/>
            <person name="Sun H."/>
            <person name="Tritt A."/>
            <person name="Yoshinaga Y."/>
            <person name="Zwiers L.-H."/>
            <person name="Turgeon B."/>
            <person name="Goodwin S."/>
            <person name="Spatafora J."/>
            <person name="Crous P."/>
            <person name="Grigoriev I."/>
        </authorList>
    </citation>
    <scope>NUCLEOTIDE SEQUENCE</scope>
    <source>
        <strain evidence="4">CBS 480.64</strain>
    </source>
</reference>
<evidence type="ECO:0000313" key="4">
    <source>
        <dbReference type="EMBL" id="KAF2863615.1"/>
    </source>
</evidence>
<evidence type="ECO:0000256" key="2">
    <source>
        <dbReference type="ARBA" id="ARBA00022643"/>
    </source>
</evidence>
<keyword evidence="1" id="KW-0285">Flavoprotein</keyword>
<evidence type="ECO:0000256" key="3">
    <source>
        <dbReference type="ARBA" id="ARBA00023002"/>
    </source>
</evidence>
<dbReference type="SUPFAM" id="SSF51412">
    <property type="entry name" value="Inosine monophosphate dehydrogenase (IMPDH)"/>
    <property type="match status" value="1"/>
</dbReference>
<dbReference type="GO" id="GO:0018580">
    <property type="term" value="F:nitronate monooxygenase activity"/>
    <property type="evidence" value="ECO:0007669"/>
    <property type="project" value="InterPro"/>
</dbReference>
<dbReference type="EMBL" id="MU005960">
    <property type="protein sequence ID" value="KAF2863615.1"/>
    <property type="molecule type" value="Genomic_DNA"/>
</dbReference>
<keyword evidence="2" id="KW-0288">FMN</keyword>
<accession>A0A6A7C9E4</accession>
<name>A0A6A7C9E4_9PEZI</name>
<dbReference type="AlphaFoldDB" id="A0A6A7C9E4"/>
<sequence>MHSKSSYPWTKQPVIASAPMRLIALSDLAASVSMAGGIGFIGAGSDVSNLDSELTRVRQLIDNVPGLHSSQDVLPVGVGFLLWAGEELLNVSLPILAKHKPAAVWLFAPRQSDDLVCWTKGVRGVSPATSVWIQVGTVSDAVEAVKSCSPEVLVVQGTDAGGHGLERCASLMPLFPEVDDAISLLCKDASVDKPIMLAAGGIADGRGVAAAMALGADGVVMGTRYLASKEAIISQGYQTAVLKAADGGSTTLRGKLYDTLRGTTDWPLRYGGRGVLNDSHFDAEKGMGIEENKKKYDEAVEAGDWGRLTTYAGTAVGLVKEVLPAAGITETVRLEAQECLRRTSGKL</sequence>
<dbReference type="InterPro" id="IPR004136">
    <property type="entry name" value="NMO"/>
</dbReference>
<gene>
    <name evidence="4" type="ORF">K470DRAFT_254902</name>
</gene>
<dbReference type="PANTHER" id="PTHR32332">
    <property type="entry name" value="2-NITROPROPANE DIOXYGENASE"/>
    <property type="match status" value="1"/>
</dbReference>
<organism evidence="4 5">
    <name type="scientific">Piedraia hortae CBS 480.64</name>
    <dbReference type="NCBI Taxonomy" id="1314780"/>
    <lineage>
        <taxon>Eukaryota</taxon>
        <taxon>Fungi</taxon>
        <taxon>Dikarya</taxon>
        <taxon>Ascomycota</taxon>
        <taxon>Pezizomycotina</taxon>
        <taxon>Dothideomycetes</taxon>
        <taxon>Dothideomycetidae</taxon>
        <taxon>Capnodiales</taxon>
        <taxon>Piedraiaceae</taxon>
        <taxon>Piedraia</taxon>
    </lineage>
</organism>
<evidence type="ECO:0000256" key="1">
    <source>
        <dbReference type="ARBA" id="ARBA00022630"/>
    </source>
</evidence>